<protein>
    <submittedName>
        <fullName evidence="2">Uncharacterized protein</fullName>
    </submittedName>
</protein>
<proteinExistence type="predicted"/>
<evidence type="ECO:0000313" key="3">
    <source>
        <dbReference type="Proteomes" id="UP001283361"/>
    </source>
</evidence>
<sequence>MATIGLTGMIQKPGQLVSDVELGGNDGRDLDLDLENNDDDLELDLPSGSEDETGSAEEFLWSPTLHEVEIDLFTSRTPGPKLHNTYLEHSSPPIEFFMLFILDNFITRMAEQTNLYMLFKEEPHDHSSHYLMVT</sequence>
<gene>
    <name evidence="2" type="ORF">RRG08_023044</name>
</gene>
<dbReference type="EMBL" id="JAWDGP010001162">
    <property type="protein sequence ID" value="KAK3793949.1"/>
    <property type="molecule type" value="Genomic_DNA"/>
</dbReference>
<dbReference type="Proteomes" id="UP001283361">
    <property type="component" value="Unassembled WGS sequence"/>
</dbReference>
<name>A0AAE1E4C7_9GAST</name>
<evidence type="ECO:0000313" key="2">
    <source>
        <dbReference type="EMBL" id="KAK3793949.1"/>
    </source>
</evidence>
<comment type="caution">
    <text evidence="2">The sequence shown here is derived from an EMBL/GenBank/DDBJ whole genome shotgun (WGS) entry which is preliminary data.</text>
</comment>
<reference evidence="2" key="1">
    <citation type="journal article" date="2023" name="G3 (Bethesda)">
        <title>A reference genome for the long-term kleptoplast-retaining sea slug Elysia crispata morphotype clarki.</title>
        <authorList>
            <person name="Eastman K.E."/>
            <person name="Pendleton A.L."/>
            <person name="Shaikh M.A."/>
            <person name="Suttiyut T."/>
            <person name="Ogas R."/>
            <person name="Tomko P."/>
            <person name="Gavelis G."/>
            <person name="Widhalm J.R."/>
            <person name="Wisecaver J.H."/>
        </authorList>
    </citation>
    <scope>NUCLEOTIDE SEQUENCE</scope>
    <source>
        <strain evidence="2">ECLA1</strain>
    </source>
</reference>
<accession>A0AAE1E4C7</accession>
<feature type="compositionally biased region" description="Acidic residues" evidence="1">
    <location>
        <begin position="32"/>
        <end position="55"/>
    </location>
</feature>
<feature type="region of interest" description="Disordered" evidence="1">
    <location>
        <begin position="27"/>
        <end position="56"/>
    </location>
</feature>
<keyword evidence="3" id="KW-1185">Reference proteome</keyword>
<organism evidence="2 3">
    <name type="scientific">Elysia crispata</name>
    <name type="common">lettuce slug</name>
    <dbReference type="NCBI Taxonomy" id="231223"/>
    <lineage>
        <taxon>Eukaryota</taxon>
        <taxon>Metazoa</taxon>
        <taxon>Spiralia</taxon>
        <taxon>Lophotrochozoa</taxon>
        <taxon>Mollusca</taxon>
        <taxon>Gastropoda</taxon>
        <taxon>Heterobranchia</taxon>
        <taxon>Euthyneura</taxon>
        <taxon>Panpulmonata</taxon>
        <taxon>Sacoglossa</taxon>
        <taxon>Placobranchoidea</taxon>
        <taxon>Plakobranchidae</taxon>
        <taxon>Elysia</taxon>
    </lineage>
</organism>
<dbReference type="AlphaFoldDB" id="A0AAE1E4C7"/>
<evidence type="ECO:0000256" key="1">
    <source>
        <dbReference type="SAM" id="MobiDB-lite"/>
    </source>
</evidence>